<keyword evidence="4" id="KW-0223">Dioxygenase</keyword>
<dbReference type="Gene3D" id="3.20.20.70">
    <property type="entry name" value="Aldolase class I"/>
    <property type="match status" value="1"/>
</dbReference>
<dbReference type="CDD" id="cd04730">
    <property type="entry name" value="NPD_like"/>
    <property type="match status" value="1"/>
</dbReference>
<evidence type="ECO:0000256" key="2">
    <source>
        <dbReference type="ARBA" id="ARBA00022643"/>
    </source>
</evidence>
<reference evidence="5" key="1">
    <citation type="journal article" date="2017" name="Nat. Ecol. Evol.">
        <title>Genome expansion and lineage-specific genetic innovations in the forest pathogenic fungi Armillaria.</title>
        <authorList>
            <person name="Sipos G."/>
            <person name="Prasanna A.N."/>
            <person name="Walter M.C."/>
            <person name="O'Connor E."/>
            <person name="Balint B."/>
            <person name="Krizsan K."/>
            <person name="Kiss B."/>
            <person name="Hess J."/>
            <person name="Varga T."/>
            <person name="Slot J."/>
            <person name="Riley R."/>
            <person name="Boka B."/>
            <person name="Rigling D."/>
            <person name="Barry K."/>
            <person name="Lee J."/>
            <person name="Mihaltcheva S."/>
            <person name="LaButti K."/>
            <person name="Lipzen A."/>
            <person name="Waldron R."/>
            <person name="Moloney N.M."/>
            <person name="Sperisen C."/>
            <person name="Kredics L."/>
            <person name="Vagvoelgyi C."/>
            <person name="Patrignani A."/>
            <person name="Fitzpatrick D."/>
            <person name="Nagy I."/>
            <person name="Doyle S."/>
            <person name="Anderson J.B."/>
            <person name="Grigoriev I.V."/>
            <person name="Gueldener U."/>
            <person name="Muensterkoetter M."/>
            <person name="Nagy L.G."/>
        </authorList>
    </citation>
    <scope>NUCLEOTIDE SEQUENCE [LARGE SCALE GENOMIC DNA]</scope>
    <source>
        <strain evidence="5">C18/9</strain>
    </source>
</reference>
<evidence type="ECO:0000313" key="5">
    <source>
        <dbReference type="Proteomes" id="UP000219338"/>
    </source>
</evidence>
<organism evidence="4 5">
    <name type="scientific">Armillaria ostoyae</name>
    <name type="common">Armillaria root rot fungus</name>
    <dbReference type="NCBI Taxonomy" id="47428"/>
    <lineage>
        <taxon>Eukaryota</taxon>
        <taxon>Fungi</taxon>
        <taxon>Dikarya</taxon>
        <taxon>Basidiomycota</taxon>
        <taxon>Agaricomycotina</taxon>
        <taxon>Agaricomycetes</taxon>
        <taxon>Agaricomycetidae</taxon>
        <taxon>Agaricales</taxon>
        <taxon>Marasmiineae</taxon>
        <taxon>Physalacriaceae</taxon>
        <taxon>Armillaria</taxon>
    </lineage>
</organism>
<dbReference type="PANTHER" id="PTHR32332">
    <property type="entry name" value="2-NITROPROPANE DIOXYGENASE"/>
    <property type="match status" value="1"/>
</dbReference>
<dbReference type="Pfam" id="PF03060">
    <property type="entry name" value="NMO"/>
    <property type="match status" value="1"/>
</dbReference>
<dbReference type="GO" id="GO:0018580">
    <property type="term" value="F:nitronate monooxygenase activity"/>
    <property type="evidence" value="ECO:0007669"/>
    <property type="project" value="InterPro"/>
</dbReference>
<dbReference type="InterPro" id="IPR013785">
    <property type="entry name" value="Aldolase_TIM"/>
</dbReference>
<dbReference type="STRING" id="47428.A0A284R7F6"/>
<keyword evidence="2" id="KW-0288">FMN</keyword>
<dbReference type="SUPFAM" id="SSF51412">
    <property type="entry name" value="Inosine monophosphate dehydrogenase (IMPDH)"/>
    <property type="match status" value="1"/>
</dbReference>
<keyword evidence="3" id="KW-0560">Oxidoreductase</keyword>
<dbReference type="InterPro" id="IPR004136">
    <property type="entry name" value="NMO"/>
</dbReference>
<keyword evidence="5" id="KW-1185">Reference proteome</keyword>
<dbReference type="PANTHER" id="PTHR32332:SF31">
    <property type="entry name" value="2-NITROPROPANE DIOXYGENASE FAMILY, PUTATIVE (AFU_ORTHOLOGUE AFUA_2G09850)-RELATED"/>
    <property type="match status" value="1"/>
</dbReference>
<protein>
    <submittedName>
        <fullName evidence="4">Related to oxidoreductase, 2-nitropropane dioxygenase family, putative</fullName>
    </submittedName>
</protein>
<evidence type="ECO:0000313" key="4">
    <source>
        <dbReference type="EMBL" id="SJL04647.1"/>
    </source>
</evidence>
<dbReference type="GO" id="GO:0051213">
    <property type="term" value="F:dioxygenase activity"/>
    <property type="evidence" value="ECO:0007669"/>
    <property type="project" value="UniProtKB-KW"/>
</dbReference>
<proteinExistence type="predicted"/>
<accession>A0A284R7F6</accession>
<evidence type="ECO:0000256" key="3">
    <source>
        <dbReference type="ARBA" id="ARBA00023002"/>
    </source>
</evidence>
<sequence>MANSTFVTPLTELFGIRHPVMLAGMDTAAGPELAAAVTNAGGIGIIGGVLLSPSLLRSSIRALKSHLHDPKAPWGVDLLVPQVGGNARKTNEDYTRGELAKLVDVIINEGARLFVCAVGIPPRWVVDRFHEAGIPVMNMVGHPKHVPKALAQGVDMICAQGGEAGGHTGDIPFSILIPSVVDLCSKARTLKGDPVLVVAAGGIADGRGLAAALVYGASGVWVGTRFLASTEAGAPQMHKDLVLSAGYDDIGPTLIYSGRPMRVRRTNYVKEWETMRRHEQEALLAQGKIPYKVDLEEHPEKVVESARWVMGKVAGSIHDIKPAKDIVEEIVRTAAERLERSAGRVRTKL</sequence>
<dbReference type="OMA" id="MDENTDG"/>
<gene>
    <name evidence="4" type="ORF">ARMOST_08015</name>
</gene>
<keyword evidence="1" id="KW-0285">Flavoprotein</keyword>
<dbReference type="OrthoDB" id="10265891at2759"/>
<evidence type="ECO:0000256" key="1">
    <source>
        <dbReference type="ARBA" id="ARBA00022630"/>
    </source>
</evidence>
<dbReference type="AlphaFoldDB" id="A0A284R7F6"/>
<name>A0A284R7F6_ARMOS</name>
<dbReference type="EMBL" id="FUEG01000005">
    <property type="protein sequence ID" value="SJL04647.1"/>
    <property type="molecule type" value="Genomic_DNA"/>
</dbReference>
<dbReference type="Proteomes" id="UP000219338">
    <property type="component" value="Unassembled WGS sequence"/>
</dbReference>